<keyword evidence="6 7" id="KW-0539">Nucleus</keyword>
<dbReference type="InterPro" id="IPR013019">
    <property type="entry name" value="MAD_homology_MH1"/>
</dbReference>
<feature type="domain" description="MH2" evidence="10">
    <location>
        <begin position="601"/>
        <end position="795"/>
    </location>
</feature>
<feature type="domain" description="MH1" evidence="9">
    <location>
        <begin position="184"/>
        <end position="316"/>
    </location>
</feature>
<dbReference type="Proteomes" id="UP000054324">
    <property type="component" value="Unassembled WGS sequence"/>
</dbReference>
<dbReference type="RefSeq" id="XP_009168363.1">
    <property type="nucleotide sequence ID" value="XM_009170099.1"/>
</dbReference>
<dbReference type="Pfam" id="PF03165">
    <property type="entry name" value="MH1"/>
    <property type="match status" value="1"/>
</dbReference>
<dbReference type="CTD" id="20319349"/>
<evidence type="ECO:0000256" key="1">
    <source>
        <dbReference type="ARBA" id="ARBA00005545"/>
    </source>
</evidence>
<evidence type="ECO:0000256" key="4">
    <source>
        <dbReference type="ARBA" id="ARBA00023015"/>
    </source>
</evidence>
<comment type="similarity">
    <text evidence="1 7">Belongs to the dwarfin/SMAD family.</text>
</comment>
<evidence type="ECO:0000256" key="7">
    <source>
        <dbReference type="RuleBase" id="RU361195"/>
    </source>
</evidence>
<dbReference type="GO" id="GO:0070411">
    <property type="term" value="F:I-SMAD binding"/>
    <property type="evidence" value="ECO:0007669"/>
    <property type="project" value="TreeGrafter"/>
</dbReference>
<keyword evidence="7" id="KW-0963">Cytoplasm</keyword>
<evidence type="ECO:0000256" key="8">
    <source>
        <dbReference type="SAM" id="MobiDB-lite"/>
    </source>
</evidence>
<dbReference type="KEGG" id="ovi:T265_05167"/>
<dbReference type="SUPFAM" id="SSF49879">
    <property type="entry name" value="SMAD/FHA domain"/>
    <property type="match status" value="1"/>
</dbReference>
<dbReference type="GO" id="GO:0030154">
    <property type="term" value="P:cell differentiation"/>
    <property type="evidence" value="ECO:0007669"/>
    <property type="project" value="TreeGrafter"/>
</dbReference>
<dbReference type="InterPro" id="IPR008984">
    <property type="entry name" value="SMAD_FHA_dom_sf"/>
</dbReference>
<dbReference type="InterPro" id="IPR003619">
    <property type="entry name" value="MAD_homology1_Dwarfin-type"/>
</dbReference>
<feature type="compositionally biased region" description="Polar residues" evidence="8">
    <location>
        <begin position="391"/>
        <end position="401"/>
    </location>
</feature>
<evidence type="ECO:0000313" key="11">
    <source>
        <dbReference type="EMBL" id="KER27887.1"/>
    </source>
</evidence>
<keyword evidence="5 7" id="KW-0804">Transcription</keyword>
<keyword evidence="12" id="KW-1185">Reference proteome</keyword>
<evidence type="ECO:0000313" key="12">
    <source>
        <dbReference type="Proteomes" id="UP000054324"/>
    </source>
</evidence>
<dbReference type="Gene3D" id="2.60.200.10">
    <property type="match status" value="1"/>
</dbReference>
<dbReference type="SUPFAM" id="SSF56366">
    <property type="entry name" value="SMAD MH1 domain"/>
    <property type="match status" value="1"/>
</dbReference>
<protein>
    <recommendedName>
        <fullName evidence="7">Mothers against decapentaplegic homolog</fullName>
        <shortName evidence="7">MAD homolog</shortName>
        <shortName evidence="7">Mothers against DPP homolog</shortName>
    </recommendedName>
    <alternativeName>
        <fullName evidence="7">SMAD family member</fullName>
    </alternativeName>
</protein>
<dbReference type="AlphaFoldDB" id="A0A074ZPY9"/>
<comment type="subcellular location">
    <subcellularLocation>
        <location evidence="7">Cytoplasm</location>
    </subcellularLocation>
    <subcellularLocation>
        <location evidence="7">Nucleus</location>
    </subcellularLocation>
</comment>
<dbReference type="EMBL" id="KL596712">
    <property type="protein sequence ID" value="KER27887.1"/>
    <property type="molecule type" value="Genomic_DNA"/>
</dbReference>
<dbReference type="InterPro" id="IPR036578">
    <property type="entry name" value="SMAD_MH1_sf"/>
</dbReference>
<keyword evidence="2" id="KW-0479">Metal-binding</keyword>
<evidence type="ECO:0000256" key="3">
    <source>
        <dbReference type="ARBA" id="ARBA00022833"/>
    </source>
</evidence>
<feature type="region of interest" description="Disordered" evidence="8">
    <location>
        <begin position="469"/>
        <end position="517"/>
    </location>
</feature>
<dbReference type="InterPro" id="IPR001132">
    <property type="entry name" value="SMAD_dom_Dwarfin-type"/>
</dbReference>
<dbReference type="PANTHER" id="PTHR13703">
    <property type="entry name" value="SMAD"/>
    <property type="match status" value="1"/>
</dbReference>
<proteinExistence type="inferred from homology"/>
<reference evidence="11 12" key="1">
    <citation type="submission" date="2013-11" db="EMBL/GenBank/DDBJ databases">
        <title>Opisthorchis viverrini - life in the bile duct.</title>
        <authorList>
            <person name="Young N.D."/>
            <person name="Nagarajan N."/>
            <person name="Lin S.J."/>
            <person name="Korhonen P.K."/>
            <person name="Jex A.R."/>
            <person name="Hall R.S."/>
            <person name="Safavi-Hemami H."/>
            <person name="Kaewkong W."/>
            <person name="Bertrand D."/>
            <person name="Gao S."/>
            <person name="Seet Q."/>
            <person name="Wongkham S."/>
            <person name="Teh B.T."/>
            <person name="Wongkham C."/>
            <person name="Intapan P.M."/>
            <person name="Maleewong W."/>
            <person name="Yang X."/>
            <person name="Hu M."/>
            <person name="Wang Z."/>
            <person name="Hofmann A."/>
            <person name="Sternberg P.W."/>
            <person name="Tan P."/>
            <person name="Wang J."/>
            <person name="Gasser R.B."/>
        </authorList>
    </citation>
    <scope>NUCLEOTIDE SEQUENCE [LARGE SCALE GENOMIC DNA]</scope>
</reference>
<dbReference type="Pfam" id="PF03166">
    <property type="entry name" value="MH2"/>
    <property type="match status" value="1"/>
</dbReference>
<dbReference type="GO" id="GO:0005737">
    <property type="term" value="C:cytoplasm"/>
    <property type="evidence" value="ECO:0007669"/>
    <property type="project" value="UniProtKB-SubCell"/>
</dbReference>
<dbReference type="PROSITE" id="PS51076">
    <property type="entry name" value="MH2"/>
    <property type="match status" value="1"/>
</dbReference>
<dbReference type="GO" id="GO:0009653">
    <property type="term" value="P:anatomical structure morphogenesis"/>
    <property type="evidence" value="ECO:0007669"/>
    <property type="project" value="TreeGrafter"/>
</dbReference>
<dbReference type="GO" id="GO:0000978">
    <property type="term" value="F:RNA polymerase II cis-regulatory region sequence-specific DNA binding"/>
    <property type="evidence" value="ECO:0007669"/>
    <property type="project" value="TreeGrafter"/>
</dbReference>
<accession>A0A074ZPY9</accession>
<dbReference type="SMART" id="SM00524">
    <property type="entry name" value="DWB"/>
    <property type="match status" value="1"/>
</dbReference>
<dbReference type="GeneID" id="20319349"/>
<gene>
    <name evidence="11" type="ORF">T265_05167</name>
</gene>
<dbReference type="Gene3D" id="3.90.520.10">
    <property type="entry name" value="SMAD MH1 domain"/>
    <property type="match status" value="1"/>
</dbReference>
<evidence type="ECO:0000256" key="6">
    <source>
        <dbReference type="ARBA" id="ARBA00023242"/>
    </source>
</evidence>
<keyword evidence="3" id="KW-0862">Zinc</keyword>
<dbReference type="PROSITE" id="PS51075">
    <property type="entry name" value="MH1"/>
    <property type="match status" value="1"/>
</dbReference>
<evidence type="ECO:0000256" key="5">
    <source>
        <dbReference type="ARBA" id="ARBA00023163"/>
    </source>
</evidence>
<evidence type="ECO:0000256" key="2">
    <source>
        <dbReference type="ARBA" id="ARBA00022723"/>
    </source>
</evidence>
<feature type="compositionally biased region" description="Low complexity" evidence="8">
    <location>
        <begin position="473"/>
        <end position="490"/>
    </location>
</feature>
<dbReference type="GO" id="GO:0071144">
    <property type="term" value="C:heteromeric SMAD protein complex"/>
    <property type="evidence" value="ECO:0007669"/>
    <property type="project" value="TreeGrafter"/>
</dbReference>
<sequence length="795" mass="88014">MFRSIFNSRRVNKARKRLISSVSSTAMTIPGISFAGLELRCGNQDNPGLDISDESIREDTPGLHFEVDAENSTVFTEVPIAHSLPSDVSIDSSPTTCPFSKKHQDSNDESTILVELPLPQIIRLLVKIMEPDSVFALDTLLQSTSTSEAEVAISTRIVSDCVFLAHFYYSYYSTRPALFGFTLPRSQPLSIPRGCATIRHYASKRQLPRGGRGNSFRAFPDCDFFQLGFGRVRSKTMKFLNSFDLQRSCEVSLRSPSLFCVDPLFAVCKAWRWPDLRPGEWVRRLPVCRATTRSNESCRLCINPHHWSRVLYPIDPLSSSETTEFDERIAGEPDLLRVGISAIRRRSNTFLLSFSEPTTPDKGSQAVELDSLEDFSVTSRLDASQPVLSGPGSSLPNATTSTDREENNILIRDSLRNGSETPPIGSSLKNPSSGSTIKVLNASLATQQSPENSRSTVITELSTEEYGTHGFLTCGTSPNSSTSTTSATDDSGPRTRAKKPRPSDSTESCVGNLDHTRSGSERCWAHLSYWEGDRHVAQSWYKLTDCVVYVVYDDDPSKSQFTSRLHDRIGTRRSRGVTCIRLSTLVHRPKTPSPFTPSTDSSALPPCVTCNRIALSKPCPDPVSSLGRGERLYRNICYPRFSERSSSWRQCYRLGNQGLVLTLTPQGRVWLANQTQSSENLPIFVSSSCLSSDAKRGAGAPWVVRRVPSGYSIVVFDLVLFRNHVAQSSRDTIVHFPNGLGKATIQQLNPPVPVVHISLGKGWGPSYRRPDFTHCPARLELWINVEQLSVVGAVS</sequence>
<evidence type="ECO:0000259" key="10">
    <source>
        <dbReference type="PROSITE" id="PS51076"/>
    </source>
</evidence>
<dbReference type="GO" id="GO:0030509">
    <property type="term" value="P:BMP signaling pathway"/>
    <property type="evidence" value="ECO:0007669"/>
    <property type="project" value="TreeGrafter"/>
</dbReference>
<dbReference type="OrthoDB" id="5946219at2759"/>
<dbReference type="SMART" id="SM00523">
    <property type="entry name" value="DWA"/>
    <property type="match status" value="1"/>
</dbReference>
<feature type="region of interest" description="Disordered" evidence="8">
    <location>
        <begin position="382"/>
        <end position="435"/>
    </location>
</feature>
<dbReference type="GO" id="GO:0000981">
    <property type="term" value="F:DNA-binding transcription factor activity, RNA polymerase II-specific"/>
    <property type="evidence" value="ECO:0007669"/>
    <property type="project" value="TreeGrafter"/>
</dbReference>
<name>A0A074ZPY9_OPIVI</name>
<dbReference type="STRING" id="6198.A0A074ZPY9"/>
<keyword evidence="4 7" id="KW-0805">Transcription regulation</keyword>
<dbReference type="InterPro" id="IPR013790">
    <property type="entry name" value="Dwarfin"/>
</dbReference>
<dbReference type="InterPro" id="IPR017855">
    <property type="entry name" value="SMAD-like_dom_sf"/>
</dbReference>
<dbReference type="GO" id="GO:0046872">
    <property type="term" value="F:metal ion binding"/>
    <property type="evidence" value="ECO:0007669"/>
    <property type="project" value="UniProtKB-KW"/>
</dbReference>
<evidence type="ECO:0000259" key="9">
    <source>
        <dbReference type="PROSITE" id="PS51075"/>
    </source>
</evidence>
<dbReference type="GO" id="GO:0060395">
    <property type="term" value="P:SMAD protein signal transduction"/>
    <property type="evidence" value="ECO:0007669"/>
    <property type="project" value="TreeGrafter"/>
</dbReference>
<organism evidence="11 12">
    <name type="scientific">Opisthorchis viverrini</name>
    <name type="common">Southeast Asian liver fluke</name>
    <dbReference type="NCBI Taxonomy" id="6198"/>
    <lineage>
        <taxon>Eukaryota</taxon>
        <taxon>Metazoa</taxon>
        <taxon>Spiralia</taxon>
        <taxon>Lophotrochozoa</taxon>
        <taxon>Platyhelminthes</taxon>
        <taxon>Trematoda</taxon>
        <taxon>Digenea</taxon>
        <taxon>Opisthorchiida</taxon>
        <taxon>Opisthorchiata</taxon>
        <taxon>Opisthorchiidae</taxon>
        <taxon>Opisthorchis</taxon>
    </lineage>
</organism>